<keyword evidence="3" id="KW-0645">Protease</keyword>
<dbReference type="GO" id="GO:0006508">
    <property type="term" value="P:proteolysis"/>
    <property type="evidence" value="ECO:0007669"/>
    <property type="project" value="UniProtKB-KW"/>
</dbReference>
<dbReference type="Gene3D" id="2.30.42.10">
    <property type="match status" value="1"/>
</dbReference>
<dbReference type="InterPro" id="IPR021109">
    <property type="entry name" value="Peptidase_aspartic_dom_sf"/>
</dbReference>
<evidence type="ECO:0000313" key="3">
    <source>
        <dbReference type="EMBL" id="WCO02242.1"/>
    </source>
</evidence>
<accession>A0ABY7RYV9</accession>
<feature type="signal peptide" evidence="1">
    <location>
        <begin position="1"/>
        <end position="20"/>
    </location>
</feature>
<dbReference type="PROSITE" id="PS50106">
    <property type="entry name" value="PDZ"/>
    <property type="match status" value="1"/>
</dbReference>
<name>A0ABY7RYV9_9FLAO</name>
<dbReference type="SUPFAM" id="SSF50156">
    <property type="entry name" value="PDZ domain-like"/>
    <property type="match status" value="1"/>
</dbReference>
<feature type="domain" description="PDZ" evidence="2">
    <location>
        <begin position="330"/>
        <end position="407"/>
    </location>
</feature>
<dbReference type="EMBL" id="CP116221">
    <property type="protein sequence ID" value="WCO02242.1"/>
    <property type="molecule type" value="Genomic_DNA"/>
</dbReference>
<protein>
    <submittedName>
        <fullName evidence="3">Aspartyl protease family protein</fullName>
    </submittedName>
</protein>
<gene>
    <name evidence="3" type="ORF">MUN68_001840</name>
</gene>
<dbReference type="InterPro" id="IPR041489">
    <property type="entry name" value="PDZ_6"/>
</dbReference>
<dbReference type="Pfam" id="PF17820">
    <property type="entry name" value="PDZ_6"/>
    <property type="match status" value="1"/>
</dbReference>
<keyword evidence="1" id="KW-0732">Signal</keyword>
<evidence type="ECO:0000259" key="2">
    <source>
        <dbReference type="PROSITE" id="PS50106"/>
    </source>
</evidence>
<keyword evidence="3" id="KW-0378">Hydrolase</keyword>
<dbReference type="Proteomes" id="UP001202717">
    <property type="component" value="Chromosome"/>
</dbReference>
<keyword evidence="4" id="KW-1185">Reference proteome</keyword>
<dbReference type="SMART" id="SM00228">
    <property type="entry name" value="PDZ"/>
    <property type="match status" value="1"/>
</dbReference>
<dbReference type="GO" id="GO:0008233">
    <property type="term" value="F:peptidase activity"/>
    <property type="evidence" value="ECO:0007669"/>
    <property type="project" value="UniProtKB-KW"/>
</dbReference>
<proteinExistence type="predicted"/>
<dbReference type="InterPro" id="IPR036034">
    <property type="entry name" value="PDZ_sf"/>
</dbReference>
<dbReference type="RefSeq" id="WP_249995012.1">
    <property type="nucleotide sequence ID" value="NZ_CP116221.1"/>
</dbReference>
<dbReference type="Gene3D" id="2.40.70.10">
    <property type="entry name" value="Acid Proteases"/>
    <property type="match status" value="1"/>
</dbReference>
<reference evidence="3 4" key="1">
    <citation type="submission" date="2023-01" db="EMBL/GenBank/DDBJ databases">
        <title>Psychroserpens ponticola sp. nov., isolated from seawater.</title>
        <authorList>
            <person name="Kristyanto S."/>
            <person name="Jung J."/>
            <person name="Kim J.M."/>
            <person name="Jeon C.O."/>
        </authorList>
    </citation>
    <scope>NUCLEOTIDE SEQUENCE [LARGE SCALE GENOMIC DNA]</scope>
    <source>
        <strain evidence="3 4">MSW6</strain>
    </source>
</reference>
<evidence type="ECO:0000313" key="4">
    <source>
        <dbReference type="Proteomes" id="UP001202717"/>
    </source>
</evidence>
<organism evidence="3 4">
    <name type="scientific">Psychroserpens ponticola</name>
    <dbReference type="NCBI Taxonomy" id="2932268"/>
    <lineage>
        <taxon>Bacteria</taxon>
        <taxon>Pseudomonadati</taxon>
        <taxon>Bacteroidota</taxon>
        <taxon>Flavobacteriia</taxon>
        <taxon>Flavobacteriales</taxon>
        <taxon>Flavobacteriaceae</taxon>
        <taxon>Psychroserpens</taxon>
    </lineage>
</organism>
<dbReference type="InterPro" id="IPR001478">
    <property type="entry name" value="PDZ"/>
</dbReference>
<feature type="chain" id="PRO_5046251203" evidence="1">
    <location>
        <begin position="21"/>
        <end position="446"/>
    </location>
</feature>
<sequence length="446" mass="50633">MLKKNTLILLFLSAIASSFSQNEFSLPSLEKDKIRFDLVGNLIIIPVELNGVELSFVLDSGVSKPILFNLAHVDSLQINKVETILIRGLGGGEPIEAIRSKQNFLRVGDAININQDIYMVFDNSINFTPRLGRPVHGIIGYDLFKNFIVEINYASKYIVLHRPDTYKYKSCKRCETFNLSFYKNKPYVTGEIEVDSTFIPLNLLIDTGSSDALWIFENEDKGLVPTENMYFEDFLGKGLSGNIYGKRSKIEKFKLKSFVLNNVNTAFPDSTSISFARKNIKRSGSVSGEVLKRFNIIVDYKNRKLTLKKNKNFKSAFSYNKSGIIIEQNGVMIVKERKNRSGLGFNDKSDSNIHVETVTHYKLSVKPAYTIVEIREDSPAEKAGLLKGDIIVTINNKETHLLKLQNVIGYFKSKTGKLINLKINRNGEMMLFTFRLEDVFKQKELP</sequence>
<dbReference type="Pfam" id="PF13650">
    <property type="entry name" value="Asp_protease_2"/>
    <property type="match status" value="1"/>
</dbReference>
<evidence type="ECO:0000256" key="1">
    <source>
        <dbReference type="SAM" id="SignalP"/>
    </source>
</evidence>